<keyword evidence="3" id="KW-1185">Reference proteome</keyword>
<dbReference type="Gene3D" id="3.30.1330.80">
    <property type="entry name" value="Hypothetical protein, similar to alpha- acetolactate decarboxylase, domain 2"/>
    <property type="match status" value="1"/>
</dbReference>
<dbReference type="Pfam" id="PF03479">
    <property type="entry name" value="PCC"/>
    <property type="match status" value="1"/>
</dbReference>
<evidence type="ECO:0000313" key="3">
    <source>
        <dbReference type="Proteomes" id="UP001634394"/>
    </source>
</evidence>
<dbReference type="CDD" id="cd11378">
    <property type="entry name" value="DUF296"/>
    <property type="match status" value="1"/>
</dbReference>
<dbReference type="SUPFAM" id="SSF117856">
    <property type="entry name" value="AF0104/ALDC/Ptd012-like"/>
    <property type="match status" value="1"/>
</dbReference>
<protein>
    <recommendedName>
        <fullName evidence="1">PPC domain-containing protein</fullName>
    </recommendedName>
</protein>
<accession>A0ABD3WHJ7</accession>
<name>A0ABD3WHJ7_SINWO</name>
<dbReference type="PROSITE" id="PS51742">
    <property type="entry name" value="PPC"/>
    <property type="match status" value="1"/>
</dbReference>
<dbReference type="AlphaFoldDB" id="A0ABD3WHJ7"/>
<organism evidence="2 3">
    <name type="scientific">Sinanodonta woodiana</name>
    <name type="common">Chinese pond mussel</name>
    <name type="synonym">Anodonta woodiana</name>
    <dbReference type="NCBI Taxonomy" id="1069815"/>
    <lineage>
        <taxon>Eukaryota</taxon>
        <taxon>Metazoa</taxon>
        <taxon>Spiralia</taxon>
        <taxon>Lophotrochozoa</taxon>
        <taxon>Mollusca</taxon>
        <taxon>Bivalvia</taxon>
        <taxon>Autobranchia</taxon>
        <taxon>Heteroconchia</taxon>
        <taxon>Palaeoheterodonta</taxon>
        <taxon>Unionida</taxon>
        <taxon>Unionoidea</taxon>
        <taxon>Unionidae</taxon>
        <taxon>Unioninae</taxon>
        <taxon>Sinanodonta</taxon>
    </lineage>
</organism>
<dbReference type="PANTHER" id="PTHR34988">
    <property type="entry name" value="PROTEIN, PUTATIVE-RELATED"/>
    <property type="match status" value="1"/>
</dbReference>
<evidence type="ECO:0000313" key="2">
    <source>
        <dbReference type="EMBL" id="KAL3873437.1"/>
    </source>
</evidence>
<evidence type="ECO:0000259" key="1">
    <source>
        <dbReference type="PROSITE" id="PS51742"/>
    </source>
</evidence>
<comment type="caution">
    <text evidence="2">The sequence shown here is derived from an EMBL/GenBank/DDBJ whole genome shotgun (WGS) entry which is preliminary data.</text>
</comment>
<feature type="domain" description="PPC" evidence="1">
    <location>
        <begin position="13"/>
        <end position="143"/>
    </location>
</feature>
<dbReference type="PANTHER" id="PTHR34988:SF1">
    <property type="entry name" value="DNA-BINDING PROTEIN"/>
    <property type="match status" value="1"/>
</dbReference>
<dbReference type="Proteomes" id="UP001634394">
    <property type="component" value="Unassembled WGS sequence"/>
</dbReference>
<proteinExistence type="predicted"/>
<reference evidence="2 3" key="1">
    <citation type="submission" date="2024-11" db="EMBL/GenBank/DDBJ databases">
        <title>Chromosome-level genome assembly of the freshwater bivalve Anodonta woodiana.</title>
        <authorList>
            <person name="Chen X."/>
        </authorList>
    </citation>
    <scope>NUCLEOTIDE SEQUENCE [LARGE SCALE GENOMIC DNA]</scope>
    <source>
        <strain evidence="2">MN2024</strain>
        <tissue evidence="2">Gills</tissue>
    </source>
</reference>
<dbReference type="EMBL" id="JBJQND010000006">
    <property type="protein sequence ID" value="KAL3873437.1"/>
    <property type="molecule type" value="Genomic_DNA"/>
</dbReference>
<gene>
    <name evidence="2" type="ORF">ACJMK2_036556</name>
</gene>
<sequence length="147" mass="15657">MGSSYTSKMSSNVALTECYALRLKPGEELKTSLLKFVRERGLAAPFVVTCVGSVTNATLRMANSNTIKTLKGHFEIVSLVGTLAGEGHLHASLSDGNGTVVGGHVFGDFLVYTTAEVVIGNCPNVQFSREIDEDTGYDELVVTTPKV</sequence>
<dbReference type="InterPro" id="IPR005175">
    <property type="entry name" value="PPC_dom"/>
</dbReference>